<dbReference type="AlphaFoldDB" id="A0AAU8MLW1"/>
<sequence length="572" mass="61830">MKPAARLRRRPPIDAGDFPDSIPPLLQRIYAARGATDAARAQPKLTQLLPPDGLLGLERATQLLAEAIAAQRHILVVGDFDCDGATACAVGVRGLRMLGAQRVSHAVPNRIVHGYGLSPALVEELASLQPDLLVTVDHGIACHAGIAAARARGWQVLVTDHHLPGERLPEADAIVDPNQAGDGFPSKMLAGVGVMFYVLLALRRRLREAGAFADGKGPDLSVLLDLVAVGTVADLVPLDTNNRALVAAGLRRLRAGQGCAGLRALIEVSQRDYRRLTAADIGYAVGPRLNAAGRLEDMALGIECLLTDDARQAREIAATLNEINAERRAVQQQMTDEAQVAFARVALDAHSAPLAVCLYDDDWHPGVVGLVASKMKERLHRPAIAFAPAEPGSDQLRGSARSIPGFHIRDALADVAARHPELIERFGGHAMAAGLSLRREAFDAFRVAFEACAQRLLTPELLQADILSDGELQPAEFDRRHAECLRDGGPWGQGFPEPQFDGEFEVLSWRVIGERHLKLELGRDGLRLNAIEFGGWDGNKPPSWVRIAYRLEPDDYRGGEAVQLVVTHREAL</sequence>
<feature type="region of interest" description="Disordered" evidence="6">
    <location>
        <begin position="1"/>
        <end position="20"/>
    </location>
</feature>
<evidence type="ECO:0000259" key="8">
    <source>
        <dbReference type="Pfam" id="PF02272"/>
    </source>
</evidence>
<dbReference type="PANTHER" id="PTHR30255:SF2">
    <property type="entry name" value="SINGLE-STRANDED-DNA-SPECIFIC EXONUCLEASE RECJ"/>
    <property type="match status" value="1"/>
</dbReference>
<comment type="similarity">
    <text evidence="1">Belongs to the RecJ family.</text>
</comment>
<dbReference type="RefSeq" id="WP_363796944.1">
    <property type="nucleotide sequence ID" value="NZ_CP159925.1"/>
</dbReference>
<dbReference type="SUPFAM" id="SSF64182">
    <property type="entry name" value="DHH phosphoesterases"/>
    <property type="match status" value="1"/>
</dbReference>
<feature type="domain" description="DDH" evidence="7">
    <location>
        <begin position="73"/>
        <end position="231"/>
    </location>
</feature>
<dbReference type="Gene3D" id="3.90.1640.30">
    <property type="match status" value="1"/>
</dbReference>
<dbReference type="FunFam" id="3.90.1640.30:FF:000001">
    <property type="entry name" value="Single-stranded-DNA-specific exonuclease RecJ"/>
    <property type="match status" value="1"/>
</dbReference>
<evidence type="ECO:0000256" key="4">
    <source>
        <dbReference type="ARBA" id="ARBA00022801"/>
    </source>
</evidence>
<feature type="domain" description="RecJ OB" evidence="9">
    <location>
        <begin position="469"/>
        <end position="567"/>
    </location>
</feature>
<keyword evidence="3" id="KW-0540">Nuclease</keyword>
<dbReference type="InterPro" id="IPR004610">
    <property type="entry name" value="RecJ"/>
</dbReference>
<evidence type="ECO:0000256" key="3">
    <source>
        <dbReference type="ARBA" id="ARBA00022722"/>
    </source>
</evidence>
<evidence type="ECO:0000256" key="5">
    <source>
        <dbReference type="ARBA" id="ARBA00022839"/>
    </source>
</evidence>
<evidence type="ECO:0000313" key="10">
    <source>
        <dbReference type="EMBL" id="XCO74089.1"/>
    </source>
</evidence>
<feature type="compositionally biased region" description="Basic residues" evidence="6">
    <location>
        <begin position="1"/>
        <end position="10"/>
    </location>
</feature>
<dbReference type="Gene3D" id="3.10.310.30">
    <property type="match status" value="1"/>
</dbReference>
<keyword evidence="4" id="KW-0378">Hydrolase</keyword>
<dbReference type="NCBIfam" id="TIGR00644">
    <property type="entry name" value="recJ"/>
    <property type="match status" value="1"/>
</dbReference>
<evidence type="ECO:0000259" key="9">
    <source>
        <dbReference type="Pfam" id="PF17768"/>
    </source>
</evidence>
<dbReference type="GO" id="GO:0003676">
    <property type="term" value="F:nucleic acid binding"/>
    <property type="evidence" value="ECO:0007669"/>
    <property type="project" value="InterPro"/>
</dbReference>
<evidence type="ECO:0000256" key="2">
    <source>
        <dbReference type="ARBA" id="ARBA00019841"/>
    </source>
</evidence>
<keyword evidence="5 10" id="KW-0269">Exonuclease</keyword>
<protein>
    <recommendedName>
        <fullName evidence="2">Single-stranded-DNA-specific exonuclease RecJ</fullName>
    </recommendedName>
</protein>
<dbReference type="Pfam" id="PF01368">
    <property type="entry name" value="DHH"/>
    <property type="match status" value="1"/>
</dbReference>
<evidence type="ECO:0000259" key="7">
    <source>
        <dbReference type="Pfam" id="PF01368"/>
    </source>
</evidence>
<dbReference type="GO" id="GO:0006310">
    <property type="term" value="P:DNA recombination"/>
    <property type="evidence" value="ECO:0007669"/>
    <property type="project" value="InterPro"/>
</dbReference>
<accession>A0AAU8MLW1</accession>
<gene>
    <name evidence="10" type="primary">recJ</name>
    <name evidence="10" type="ORF">ABU614_17115</name>
</gene>
<dbReference type="InterPro" id="IPR003156">
    <property type="entry name" value="DHHA1_dom"/>
</dbReference>
<dbReference type="GO" id="GO:0008409">
    <property type="term" value="F:5'-3' exonuclease activity"/>
    <property type="evidence" value="ECO:0007669"/>
    <property type="project" value="InterPro"/>
</dbReference>
<dbReference type="Pfam" id="PF02272">
    <property type="entry name" value="DHHA1"/>
    <property type="match status" value="1"/>
</dbReference>
<evidence type="ECO:0000256" key="6">
    <source>
        <dbReference type="SAM" id="MobiDB-lite"/>
    </source>
</evidence>
<dbReference type="InterPro" id="IPR001667">
    <property type="entry name" value="DDH_dom"/>
</dbReference>
<reference evidence="10" key="1">
    <citation type="submission" date="2024-06" db="EMBL/GenBank/DDBJ databases">
        <authorList>
            <person name="Li S."/>
        </authorList>
    </citation>
    <scope>NUCLEOTIDE SEQUENCE</scope>
    <source>
        <strain evidence="10">SR10</strain>
    </source>
</reference>
<name>A0AAU8MLW1_9GAMM</name>
<evidence type="ECO:0000256" key="1">
    <source>
        <dbReference type="ARBA" id="ARBA00005915"/>
    </source>
</evidence>
<dbReference type="EMBL" id="CP159925">
    <property type="protein sequence ID" value="XCO74089.1"/>
    <property type="molecule type" value="Genomic_DNA"/>
</dbReference>
<dbReference type="InterPro" id="IPR038763">
    <property type="entry name" value="DHH_sf"/>
</dbReference>
<dbReference type="Pfam" id="PF17768">
    <property type="entry name" value="RecJ_OB"/>
    <property type="match status" value="1"/>
</dbReference>
<feature type="domain" description="DHHA1" evidence="8">
    <location>
        <begin position="357"/>
        <end position="453"/>
    </location>
</feature>
<dbReference type="PANTHER" id="PTHR30255">
    <property type="entry name" value="SINGLE-STRANDED-DNA-SPECIFIC EXONUCLEASE RECJ"/>
    <property type="match status" value="1"/>
</dbReference>
<organism evidence="10">
    <name type="scientific">Lysobacter firmicutimachus</name>
    <dbReference type="NCBI Taxonomy" id="1792846"/>
    <lineage>
        <taxon>Bacteria</taxon>
        <taxon>Pseudomonadati</taxon>
        <taxon>Pseudomonadota</taxon>
        <taxon>Gammaproteobacteria</taxon>
        <taxon>Lysobacterales</taxon>
        <taxon>Lysobacteraceae</taxon>
        <taxon>Lysobacter</taxon>
    </lineage>
</organism>
<dbReference type="InterPro" id="IPR051673">
    <property type="entry name" value="SSDNA_exonuclease_RecJ"/>
</dbReference>
<proteinExistence type="inferred from homology"/>
<dbReference type="GO" id="GO:0006281">
    <property type="term" value="P:DNA repair"/>
    <property type="evidence" value="ECO:0007669"/>
    <property type="project" value="InterPro"/>
</dbReference>
<dbReference type="InterPro" id="IPR041122">
    <property type="entry name" value="RecJ_OB"/>
</dbReference>